<dbReference type="Proteomes" id="UP001548189">
    <property type="component" value="Unassembled WGS sequence"/>
</dbReference>
<reference evidence="1 2" key="1">
    <citation type="submission" date="2024-06" db="EMBL/GenBank/DDBJ databases">
        <authorList>
            <person name="Li F."/>
        </authorList>
    </citation>
    <scope>NUCLEOTIDE SEQUENCE [LARGE SCALE GENOMIC DNA]</scope>
    <source>
        <strain evidence="1 2">GXAS 311</strain>
    </source>
</reference>
<evidence type="ECO:0000313" key="1">
    <source>
        <dbReference type="EMBL" id="MET1256082.1"/>
    </source>
</evidence>
<dbReference type="EMBL" id="JBEVCJ010000016">
    <property type="protein sequence ID" value="MET1256082.1"/>
    <property type="molecule type" value="Genomic_DNA"/>
</dbReference>
<gene>
    <name evidence="1" type="ORF">ABVT43_13160</name>
</gene>
<comment type="caution">
    <text evidence="1">The sequence shown here is derived from an EMBL/GenBank/DDBJ whole genome shotgun (WGS) entry which is preliminary data.</text>
</comment>
<protein>
    <submittedName>
        <fullName evidence="1">Uncharacterized protein</fullName>
    </submittedName>
</protein>
<keyword evidence="2" id="KW-1185">Reference proteome</keyword>
<organism evidence="1 2">
    <name type="scientific">Aliikangiella maris</name>
    <dbReference type="NCBI Taxonomy" id="3162458"/>
    <lineage>
        <taxon>Bacteria</taxon>
        <taxon>Pseudomonadati</taxon>
        <taxon>Pseudomonadota</taxon>
        <taxon>Gammaproteobacteria</taxon>
        <taxon>Oceanospirillales</taxon>
        <taxon>Pleioneaceae</taxon>
        <taxon>Aliikangiella</taxon>
    </lineage>
</organism>
<name>A0ABV2BVW1_9GAMM</name>
<proteinExistence type="predicted"/>
<accession>A0ABV2BVW1</accession>
<evidence type="ECO:0000313" key="2">
    <source>
        <dbReference type="Proteomes" id="UP001548189"/>
    </source>
</evidence>
<sequence length="68" mass="7917">MREIMKNKLLNSFVCALLALVPVTLLGVWEIINQPQVLENGLVDDSAERSLFMFWHLYLVIFLRCFGF</sequence>